<dbReference type="Proteomes" id="UP001358614">
    <property type="component" value="Chromosome 1"/>
</dbReference>
<organism evidence="3 4">
    <name type="scientific">Kwoniella europaea PYCC6329</name>
    <dbReference type="NCBI Taxonomy" id="1423913"/>
    <lineage>
        <taxon>Eukaryota</taxon>
        <taxon>Fungi</taxon>
        <taxon>Dikarya</taxon>
        <taxon>Basidiomycota</taxon>
        <taxon>Agaricomycotina</taxon>
        <taxon>Tremellomycetes</taxon>
        <taxon>Tremellales</taxon>
        <taxon>Cryptococcaceae</taxon>
        <taxon>Kwoniella</taxon>
    </lineage>
</organism>
<keyword evidence="4" id="KW-1185">Reference proteome</keyword>
<accession>A0AAX4KCI5</accession>
<feature type="domain" description="MACPF" evidence="2">
    <location>
        <begin position="337"/>
        <end position="503"/>
    </location>
</feature>
<dbReference type="RefSeq" id="XP_066081394.1">
    <property type="nucleotide sequence ID" value="XM_066225297.1"/>
</dbReference>
<reference evidence="3 4" key="1">
    <citation type="submission" date="2024-01" db="EMBL/GenBank/DDBJ databases">
        <title>Comparative genomics of Cryptococcus and Kwoniella reveals pathogenesis evolution and contrasting modes of karyotype evolution via chromosome fusion or intercentromeric recombination.</title>
        <authorList>
            <person name="Coelho M.A."/>
            <person name="David-Palma M."/>
            <person name="Shea T."/>
            <person name="Bowers K."/>
            <person name="McGinley-Smith S."/>
            <person name="Mohammad A.W."/>
            <person name="Gnirke A."/>
            <person name="Yurkov A.M."/>
            <person name="Nowrousian M."/>
            <person name="Sun S."/>
            <person name="Cuomo C.A."/>
            <person name="Heitman J."/>
        </authorList>
    </citation>
    <scope>NUCLEOTIDE SEQUENCE [LARGE SCALE GENOMIC DNA]</scope>
    <source>
        <strain evidence="3 4">PYCC6329</strain>
    </source>
</reference>
<sequence>MEILSLPASFGVKLVPALSGEGTKARTFALLPADLLKISLSVAGITLKQLKAKLPAKSRFCYSQGEEVDDSLTIESYVKYSNDSNIAPDKTDSKAASFVKIWYLPPSVSPNEVSLPRPSAGEIIQPHNNNENDSQLNQSTIYQRGQLQTPEQRGKLNEQSIQDLLQKIGGDASQMSIGDFQINGLRNMTSSDWSKVERNLGYLYGYYPSSDKKRFLKAAYPAFRTFIKTDKKPTPVVPSPPSYDENGNLLPPTAPAQVEELIDGYLIERQTPLYHTSGLQVKIDVESYRSSQDMQYAVSGFNHQNTQIALGVATPKVQVGLSGSHDSTSATATTGSSTEVTNKIVATWQIPVVEIMLNTASTEIHPECQDRIRALKSGGTCEMAQKFIQDFGTSFSTRIVLGGKLHSSQDTLSSSKDSFSQQETRIKKAVNASISGGPASGKLDAKGTGGHSSEKGNQNSQSSSKDEETVNLAWTAFGGESIFAQNPIAWLPTVANFNNWQIIEHTEVRSIIYAFDGYKGYEGTSAMLRALLSPVDLVRPSTLPWTAAMYDAIPGFDPSVGAIGYSFSSVDLSQHFKTPPFKVKASKVIHEGSLNQTDQEDLKLSWTLLKDVGGVKEYVIKELSSSETENGVRPLSDHLLYLDVSERSFTIVLQVRSPELVTSIDPKEMDWTKEALELVKLSESKEENRRLFNDKYGDRFITGWARQRIIQANFQISFNRLDDIDTAIRKFNEAKFSEKTVSSGLNWIKEMISRSGVQANAVICKSDSKSKGFEVKHFDRVNSHQWNQVFEEIYNISSADPIPTKTFSHSFVESLPNLEFPKQFTFTSVDSENTEKKRKKLINFFAEISCQSSLPILRYGSAKKRELKDNLGKIIEKIKLAEQGMKGIGYTESQVNAINAMIIKANQDLLVQLAVCHWIRKSKQCEINLWKNGLNWIIRFATHMFTSDFCPNEADREKFGNDAVNTINQLCRKPAETPRVDYEWSVFSVPDRFVNVTANPPFSNHKLVYWRMTSYNGGSMGGGIWWPYCPWKQVLNLLSCHWEEESDLFIWNRSPTMRVERRDLFSYHWGLETWWLSDDDFPFDEDMLWDFEISGYSHRKGRMAFTD</sequence>
<evidence type="ECO:0000256" key="1">
    <source>
        <dbReference type="SAM" id="MobiDB-lite"/>
    </source>
</evidence>
<evidence type="ECO:0000313" key="3">
    <source>
        <dbReference type="EMBL" id="WWD03427.1"/>
    </source>
</evidence>
<gene>
    <name evidence="3" type="ORF">V865_001479</name>
</gene>
<name>A0AAX4KCI5_9TREE</name>
<dbReference type="AlphaFoldDB" id="A0AAX4KCI5"/>
<proteinExistence type="predicted"/>
<dbReference type="KEGG" id="ker:91100283"/>
<dbReference type="EMBL" id="CP144089">
    <property type="protein sequence ID" value="WWD03427.1"/>
    <property type="molecule type" value="Genomic_DNA"/>
</dbReference>
<evidence type="ECO:0000313" key="4">
    <source>
        <dbReference type="Proteomes" id="UP001358614"/>
    </source>
</evidence>
<dbReference type="InterPro" id="IPR020864">
    <property type="entry name" value="MACPF"/>
</dbReference>
<feature type="region of interest" description="Disordered" evidence="1">
    <location>
        <begin position="430"/>
        <end position="466"/>
    </location>
</feature>
<dbReference type="Pfam" id="PF01823">
    <property type="entry name" value="MACPF"/>
    <property type="match status" value="1"/>
</dbReference>
<dbReference type="GeneID" id="91100283"/>
<protein>
    <recommendedName>
        <fullName evidence="2">MACPF domain-containing protein</fullName>
    </recommendedName>
</protein>
<evidence type="ECO:0000259" key="2">
    <source>
        <dbReference type="Pfam" id="PF01823"/>
    </source>
</evidence>